<dbReference type="InterPro" id="IPR007627">
    <property type="entry name" value="RNA_pol_sigma70_r2"/>
</dbReference>
<keyword evidence="7" id="KW-1185">Reference proteome</keyword>
<keyword evidence="3" id="KW-0731">Sigma factor</keyword>
<evidence type="ECO:0000256" key="4">
    <source>
        <dbReference type="ARBA" id="ARBA00023163"/>
    </source>
</evidence>
<gene>
    <name evidence="6" type="ORF">HNP82_000251</name>
</gene>
<accession>A0A7W8H8L7</accession>
<dbReference type="PANTHER" id="PTHR43133">
    <property type="entry name" value="RNA POLYMERASE ECF-TYPE SIGMA FACTO"/>
    <property type="match status" value="1"/>
</dbReference>
<dbReference type="EMBL" id="JACHFW010000001">
    <property type="protein sequence ID" value="MBB5263157.1"/>
    <property type="molecule type" value="Genomic_DNA"/>
</dbReference>
<name>A0A7W8H8L7_9FIRM</name>
<dbReference type="InterPro" id="IPR014284">
    <property type="entry name" value="RNA_pol_sigma-70_dom"/>
</dbReference>
<evidence type="ECO:0000313" key="6">
    <source>
        <dbReference type="EMBL" id="MBB5263157.1"/>
    </source>
</evidence>
<reference evidence="6 7" key="1">
    <citation type="submission" date="2020-08" db="EMBL/GenBank/DDBJ databases">
        <title>Genomic Encyclopedia of Type Strains, Phase IV (KMG-IV): sequencing the most valuable type-strain genomes for metagenomic binning, comparative biology and taxonomic classification.</title>
        <authorList>
            <person name="Goeker M."/>
        </authorList>
    </citation>
    <scope>NUCLEOTIDE SEQUENCE [LARGE SCALE GENOMIC DNA]</scope>
    <source>
        <strain evidence="6 7">DSM 106146</strain>
    </source>
</reference>
<dbReference type="GO" id="GO:0006352">
    <property type="term" value="P:DNA-templated transcription initiation"/>
    <property type="evidence" value="ECO:0007669"/>
    <property type="project" value="InterPro"/>
</dbReference>
<dbReference type="Gene3D" id="1.10.1740.10">
    <property type="match status" value="1"/>
</dbReference>
<dbReference type="Gene3D" id="1.10.10.10">
    <property type="entry name" value="Winged helix-like DNA-binding domain superfamily/Winged helix DNA-binding domain"/>
    <property type="match status" value="1"/>
</dbReference>
<keyword evidence="4" id="KW-0804">Transcription</keyword>
<dbReference type="Proteomes" id="UP000543642">
    <property type="component" value="Unassembled WGS sequence"/>
</dbReference>
<dbReference type="SUPFAM" id="SSF88659">
    <property type="entry name" value="Sigma3 and sigma4 domains of RNA polymerase sigma factors"/>
    <property type="match status" value="1"/>
</dbReference>
<comment type="caution">
    <text evidence="6">The sequence shown here is derived from an EMBL/GenBank/DDBJ whole genome shotgun (WGS) entry which is preliminary data.</text>
</comment>
<evidence type="ECO:0000256" key="2">
    <source>
        <dbReference type="ARBA" id="ARBA00023015"/>
    </source>
</evidence>
<dbReference type="InterPro" id="IPR039425">
    <property type="entry name" value="RNA_pol_sigma-70-like"/>
</dbReference>
<protein>
    <submittedName>
        <fullName evidence="6">RNA polymerase sigma-70 factor (ECF subfamily)</fullName>
    </submittedName>
</protein>
<evidence type="ECO:0000313" key="7">
    <source>
        <dbReference type="Proteomes" id="UP000543642"/>
    </source>
</evidence>
<dbReference type="InterPro" id="IPR013325">
    <property type="entry name" value="RNA_pol_sigma_r2"/>
</dbReference>
<feature type="domain" description="RNA polymerase sigma-70 region 2" evidence="5">
    <location>
        <begin position="2"/>
        <end position="62"/>
    </location>
</feature>
<dbReference type="InterPro" id="IPR013324">
    <property type="entry name" value="RNA_pol_sigma_r3/r4-like"/>
</dbReference>
<evidence type="ECO:0000256" key="1">
    <source>
        <dbReference type="ARBA" id="ARBA00010641"/>
    </source>
</evidence>
<dbReference type="InterPro" id="IPR036388">
    <property type="entry name" value="WH-like_DNA-bd_sf"/>
</dbReference>
<comment type="similarity">
    <text evidence="1">Belongs to the sigma-70 factor family. ECF subfamily.</text>
</comment>
<dbReference type="GO" id="GO:0016987">
    <property type="term" value="F:sigma factor activity"/>
    <property type="evidence" value="ECO:0007669"/>
    <property type="project" value="UniProtKB-KW"/>
</dbReference>
<dbReference type="SUPFAM" id="SSF88946">
    <property type="entry name" value="Sigma2 domain of RNA polymerase sigma factors"/>
    <property type="match status" value="1"/>
</dbReference>
<organism evidence="6 7">
    <name type="scientific">Catenibacillus scindens</name>
    <dbReference type="NCBI Taxonomy" id="673271"/>
    <lineage>
        <taxon>Bacteria</taxon>
        <taxon>Bacillati</taxon>
        <taxon>Bacillota</taxon>
        <taxon>Clostridia</taxon>
        <taxon>Lachnospirales</taxon>
        <taxon>Lachnospiraceae</taxon>
        <taxon>Catenibacillus</taxon>
    </lineage>
</organism>
<dbReference type="PANTHER" id="PTHR43133:SF60">
    <property type="entry name" value="RNA POLYMERASE SIGMA FACTOR SIGV"/>
    <property type="match status" value="1"/>
</dbReference>
<dbReference type="AlphaFoldDB" id="A0A7W8H8L7"/>
<keyword evidence="2" id="KW-0805">Transcription regulation</keyword>
<proteinExistence type="inferred from homology"/>
<sequence length="167" mass="19237">MYRIAYSILNNSSQAEDAVADAFERLIPYLDRCRGLTDMKTKRLVITVLRSSALDIYRKNKREQIRVSLDAEDFLDRGVNTIDDYMKRRDCEELAGKIVDLLSEIYAGVIRLRYFYDMDVEEIANILGISVFAQDLEDSYIYFTPSGAGLDSSANDSVQFYDLKPWL</sequence>
<evidence type="ECO:0000259" key="5">
    <source>
        <dbReference type="Pfam" id="PF04542"/>
    </source>
</evidence>
<dbReference type="Pfam" id="PF04542">
    <property type="entry name" value="Sigma70_r2"/>
    <property type="match status" value="1"/>
</dbReference>
<evidence type="ECO:0000256" key="3">
    <source>
        <dbReference type="ARBA" id="ARBA00023082"/>
    </source>
</evidence>
<dbReference type="NCBIfam" id="TIGR02937">
    <property type="entry name" value="sigma70-ECF"/>
    <property type="match status" value="1"/>
</dbReference>